<dbReference type="Gene3D" id="2.130.10.130">
    <property type="entry name" value="Integrin alpha, N-terminal"/>
    <property type="match status" value="1"/>
</dbReference>
<protein>
    <submittedName>
        <fullName evidence="4">Putative secreted protein (Por secretion system target)</fullName>
    </submittedName>
</protein>
<dbReference type="InterPro" id="IPR013783">
    <property type="entry name" value="Ig-like_fold"/>
</dbReference>
<name>A0A3D9KZ73_MARFU</name>
<accession>A0A3D9KZ73</accession>
<sequence length="1808" mass="192524">MKHAFTIFWLLTAMTVWGQKFTPDWTLGLGAGVVTTDMVLDKAGNTYLTGYFTGASADFSLGAGVANIKSNAGGQDAFLARYDAAGGLDWVHAFGSSSNERFNALVLTHSGNLLLTGFLGSSTSGFDLDPGSGTVTVTAQNDALVARFDTAGTYLNHFTIGGETAEPQEFFDIAVNNGDSIYVGGYSKYPGADMDPGAGVSQLYVNTVHKEGVLGVYAPDFSFLYGRRTSSNKGSEFTKIGIDGHGDAYMVLRWNFETQNYDGSVTFEYSPTYQAAVGGHTKVGSERFISGTGYRRGVGINIIKLTRQGTIGWNKSLMGGTTATNELHDLIGLGDYIYVAGVIPNGYFINDTKKDFGTNGGHGYVFRFNASNGNGGVLKYFKTTTTATDYVHSIDTMSGNLMIAGHWNGNSTMDLDPGTASYTLGHTASASFWAELTPALDFQSGGFLASSTGDAGFENVLFKSRGNGSFTLVGNHTDEASFIDGSYGPNVGTSGTTLSKVDLIPNQPPTIATVISDTLIGASEFRMANIETLFTDPEGGELTMSVNEAYTEDYYLRLEPEGLLAISFYNNTKVTVNLTATDPQGASTSQSFTVRYTDPARLAHTYPVDGQQLVPTDASIGFSYNTELDVTSLDGVLSVWSSLRGEIPGEWSYTKDTAVFVPDTTFLAGEQVSVAIQIGVKAESDTVLVAPQVFQFECAVGQGVNELAFATKELAYEALDVTSAKFTDLDGDGDLDIVATSSLGTDLVYLLRGDGHSFGQPVKINDTYQLSDVWLADVNGDGVSDLIANSKGSGVYAFYHDGKLNFTAHQLIDESANALASYVADVNLDGLIDVVRTHMSDKKVYLFTQNADSSFTKTNLAIPFAYTELSDVTVADFTGDGLPDVSVSTKNEVYILSQKSDGSFGYRARALSNYTASQLYPVDIDQDGDMDIAYARTQAYGIGILLNGGNGISFTNKAIGDGDNFDTKTIAAGDVDGDGTIDLVTFAEYTKRVIAHLNDGEMNFTKKHLLTTASSVNSVSLGDSDGDADLDILIGTALDGVQLIENRVIELLPPVLEVSLNTIVLDEDSQLDVTEKLDTLFSDPLGEGLSYTAITSNDSVSVTISGTELTLETSMNFHGSAILYLSATNRIGTTTDTLDIQVTAVNDAPNLVSALDDLSATEDAVNEQVDLSETFADVDGDALELSFEVLAGSENCTIALSDDVLTFGTIADAYGEVEVVIIAKDSQELMATDTILLTIHSVNDAPVFEISTDSIVVGKNFSSTERVIVTGLSPANEADQAISYALQPASVAWANLAIDANTGEVTILAEQDQFGSQLFTITANDGQLEHGTYSMEFYLEVQDNQTPLVVSQPQDVTFLEDAANRTMISDVSVFFSDPEGDALTFEATSSNDTIALVFTGNELSYEAPRDYYGQAQITLIANDGNSAISVTFDLSITSVNDAPEVTNPVADLLATEDVGFSYNLPLDQFTDVDNADLNLAVTGLPAWLTFDGFTRTLFGNPTNDDVGAVTVTITADDGEWSVADEFQITVVNVNDAPELLKSIPNISILEDTPGFEVVDLDSMFRDIDGDVLSYQLINNHTAVNVSIDQNNVITLNALSNKNGNGTIDLSVTDGQETLGFTVAVEVISVNDAPEFTLSKSLIQLEADFTESVLIDLLPAAVPEDEQGEVVTYSISSNDDNVVNASVSGNAIELTAIPGASGSQLITITADDGNGENNLYQEDLEVEIAEVLSLGKATIKLYPNPAQDYLWVTGFSGANYEISDLSGKVILQGGFSSQIDVTGLSPGTYILRLIGGDSSGSLVSRFSKN</sequence>
<dbReference type="GO" id="GO:0005509">
    <property type="term" value="F:calcium ion binding"/>
    <property type="evidence" value="ECO:0007669"/>
    <property type="project" value="InterPro"/>
</dbReference>
<dbReference type="InterPro" id="IPR013517">
    <property type="entry name" value="FG-GAP"/>
</dbReference>
<dbReference type="Pfam" id="PF05345">
    <property type="entry name" value="He_PIG"/>
    <property type="match status" value="1"/>
</dbReference>
<dbReference type="InterPro" id="IPR015919">
    <property type="entry name" value="Cadherin-like_sf"/>
</dbReference>
<evidence type="ECO:0000256" key="2">
    <source>
        <dbReference type="SAM" id="SignalP"/>
    </source>
</evidence>
<dbReference type="OrthoDB" id="937114at2"/>
<dbReference type="SMART" id="SM00736">
    <property type="entry name" value="CADG"/>
    <property type="match status" value="2"/>
</dbReference>
<keyword evidence="5" id="KW-1185">Reference proteome</keyword>
<dbReference type="PANTHER" id="PTHR44103:SF1">
    <property type="entry name" value="PROPROTEIN CONVERTASE P"/>
    <property type="match status" value="1"/>
</dbReference>
<feature type="signal peptide" evidence="2">
    <location>
        <begin position="1"/>
        <end position="18"/>
    </location>
</feature>
<dbReference type="PANTHER" id="PTHR44103">
    <property type="entry name" value="PROPROTEIN CONVERTASE P"/>
    <property type="match status" value="1"/>
</dbReference>
<dbReference type="NCBIfam" id="NF012211">
    <property type="entry name" value="tand_rpt_95"/>
    <property type="match status" value="2"/>
</dbReference>
<dbReference type="InterPro" id="IPR026444">
    <property type="entry name" value="Secre_tail"/>
</dbReference>
<gene>
    <name evidence="4" type="ORF">C7460_11738</name>
</gene>
<dbReference type="Proteomes" id="UP000256779">
    <property type="component" value="Unassembled WGS sequence"/>
</dbReference>
<evidence type="ECO:0000313" key="4">
    <source>
        <dbReference type="EMBL" id="RED95589.1"/>
    </source>
</evidence>
<reference evidence="4 5" key="1">
    <citation type="submission" date="2018-07" db="EMBL/GenBank/DDBJ databases">
        <title>Genomic Encyclopedia of Type Strains, Phase IV (KMG-IV): sequencing the most valuable type-strain genomes for metagenomic binning, comparative biology and taxonomic classification.</title>
        <authorList>
            <person name="Goeker M."/>
        </authorList>
    </citation>
    <scope>NUCLEOTIDE SEQUENCE [LARGE SCALE GENOMIC DNA]</scope>
    <source>
        <strain evidence="4 5">DSM 4134</strain>
    </source>
</reference>
<dbReference type="NCBIfam" id="TIGR04183">
    <property type="entry name" value="Por_Secre_tail"/>
    <property type="match status" value="1"/>
</dbReference>
<dbReference type="SUPFAM" id="SSF69318">
    <property type="entry name" value="Integrin alpha N-terminal domain"/>
    <property type="match status" value="2"/>
</dbReference>
<feature type="domain" description="Dystroglycan-type cadherin-like" evidence="3">
    <location>
        <begin position="1150"/>
        <end position="1246"/>
    </location>
</feature>
<dbReference type="Gene3D" id="2.60.40.10">
    <property type="entry name" value="Immunoglobulins"/>
    <property type="match status" value="1"/>
</dbReference>
<feature type="chain" id="PRO_5017753700" evidence="2">
    <location>
        <begin position="19"/>
        <end position="1808"/>
    </location>
</feature>
<feature type="domain" description="Dystroglycan-type cadherin-like" evidence="3">
    <location>
        <begin position="1444"/>
        <end position="1537"/>
    </location>
</feature>
<proteinExistence type="predicted"/>
<dbReference type="InterPro" id="IPR028994">
    <property type="entry name" value="Integrin_alpha_N"/>
</dbReference>
<dbReference type="GO" id="GO:0016020">
    <property type="term" value="C:membrane"/>
    <property type="evidence" value="ECO:0007669"/>
    <property type="project" value="InterPro"/>
</dbReference>
<comment type="caution">
    <text evidence="4">The sequence shown here is derived from an EMBL/GenBank/DDBJ whole genome shotgun (WGS) entry which is preliminary data.</text>
</comment>
<evidence type="ECO:0000256" key="1">
    <source>
        <dbReference type="ARBA" id="ARBA00022729"/>
    </source>
</evidence>
<dbReference type="Pfam" id="PF18962">
    <property type="entry name" value="Por_Secre_tail"/>
    <property type="match status" value="1"/>
</dbReference>
<organism evidence="4 5">
    <name type="scientific">Marinoscillum furvescens DSM 4134</name>
    <dbReference type="NCBI Taxonomy" id="1122208"/>
    <lineage>
        <taxon>Bacteria</taxon>
        <taxon>Pseudomonadati</taxon>
        <taxon>Bacteroidota</taxon>
        <taxon>Cytophagia</taxon>
        <taxon>Cytophagales</taxon>
        <taxon>Reichenbachiellaceae</taxon>
        <taxon>Marinoscillum</taxon>
    </lineage>
</organism>
<dbReference type="EMBL" id="QREG01000017">
    <property type="protein sequence ID" value="RED95589.1"/>
    <property type="molecule type" value="Genomic_DNA"/>
</dbReference>
<dbReference type="SUPFAM" id="SSF101898">
    <property type="entry name" value="NHL repeat"/>
    <property type="match status" value="1"/>
</dbReference>
<dbReference type="Pfam" id="PF13517">
    <property type="entry name" value="FG-GAP_3"/>
    <property type="match status" value="3"/>
</dbReference>
<keyword evidence="1 2" id="KW-0732">Signal</keyword>
<dbReference type="SUPFAM" id="SSF49313">
    <property type="entry name" value="Cadherin-like"/>
    <property type="match status" value="1"/>
</dbReference>
<evidence type="ECO:0000313" key="5">
    <source>
        <dbReference type="Proteomes" id="UP000256779"/>
    </source>
</evidence>
<dbReference type="RefSeq" id="WP_115869228.1">
    <property type="nucleotide sequence ID" value="NZ_QREG01000017.1"/>
</dbReference>
<evidence type="ECO:0000259" key="3">
    <source>
        <dbReference type="SMART" id="SM00736"/>
    </source>
</evidence>
<dbReference type="InterPro" id="IPR006644">
    <property type="entry name" value="Cadg"/>
</dbReference>